<gene>
    <name evidence="1" type="ORF">J0X27_10510</name>
</gene>
<evidence type="ECO:0000313" key="1">
    <source>
        <dbReference type="EMBL" id="QSW83901.1"/>
    </source>
</evidence>
<dbReference type="AlphaFoldDB" id="A0A8A2U4P3"/>
<proteinExistence type="predicted"/>
<organism evidence="1 2">
    <name type="scientific">Natrinema longum</name>
    <dbReference type="NCBI Taxonomy" id="370324"/>
    <lineage>
        <taxon>Archaea</taxon>
        <taxon>Methanobacteriati</taxon>
        <taxon>Methanobacteriota</taxon>
        <taxon>Stenosarchaea group</taxon>
        <taxon>Halobacteria</taxon>
        <taxon>Halobacteriales</taxon>
        <taxon>Natrialbaceae</taxon>
        <taxon>Natrinema</taxon>
    </lineage>
</organism>
<accession>A0A8A2U4P3</accession>
<dbReference type="EMBL" id="CP071463">
    <property type="protein sequence ID" value="QSW83901.1"/>
    <property type="molecule type" value="Genomic_DNA"/>
</dbReference>
<dbReference type="RefSeq" id="WP_207269147.1">
    <property type="nucleotide sequence ID" value="NZ_CP071463.1"/>
</dbReference>
<sequence length="113" mass="12429">MFYKSGGNHSVIGEIGASPTGDGDAVFDVTLYRSNVTERNVDIVRLYDADRNLVSSVPIPENHSRDDTGTRETYSVHLGEKPLHGRYTAVATTVDGENIDERTVDFHCWASDA</sequence>
<keyword evidence="2" id="KW-1185">Reference proteome</keyword>
<dbReference type="GeneID" id="63184180"/>
<dbReference type="KEGG" id="hlo:J0X27_10510"/>
<dbReference type="Proteomes" id="UP000663191">
    <property type="component" value="Chromosome"/>
</dbReference>
<protein>
    <submittedName>
        <fullName evidence="1">Uncharacterized protein</fullName>
    </submittedName>
</protein>
<reference evidence="1 2" key="1">
    <citation type="journal article" date="2006" name="Int. J. Syst. Evol. Microbiol.">
        <title>Haloterrigena longa sp. nov. and Haloterrigena limicola sp. nov., extremely halophilic archaea isolated from a salt lake.</title>
        <authorList>
            <person name="Cui H.L."/>
            <person name="Tohty D."/>
            <person name="Zhou P.J."/>
            <person name="Liu S.J."/>
        </authorList>
    </citation>
    <scope>NUCLEOTIDE SEQUENCE [LARGE SCALE GENOMIC DNA]</scope>
    <source>
        <strain evidence="1 2">ABH32</strain>
    </source>
</reference>
<evidence type="ECO:0000313" key="2">
    <source>
        <dbReference type="Proteomes" id="UP000663191"/>
    </source>
</evidence>
<dbReference type="OrthoDB" id="268860at2157"/>
<name>A0A8A2U4P3_9EURY</name>